<accession>A0A8J5YNJ0</accession>
<dbReference type="OrthoDB" id="9984778at2759"/>
<keyword evidence="2" id="KW-0812">Transmembrane</keyword>
<proteinExistence type="predicted"/>
<dbReference type="AlphaFoldDB" id="A0A8J5YNJ0"/>
<dbReference type="PANTHER" id="PTHR45676">
    <property type="entry name" value="RING-H2 FINGER PROTEIN ATL51-RELATED"/>
    <property type="match status" value="1"/>
</dbReference>
<dbReference type="PANTHER" id="PTHR45676:SF62">
    <property type="entry name" value="RING-TYPE E3 UBIQUITIN TRANSFERASE"/>
    <property type="match status" value="1"/>
</dbReference>
<dbReference type="GO" id="GO:0008270">
    <property type="term" value="F:zinc ion binding"/>
    <property type="evidence" value="ECO:0007669"/>
    <property type="project" value="UniProtKB-KW"/>
</dbReference>
<sequence>MIHSILNSCFIIEGSMAMPPAAAEIDVERPLNLVGILSVVASFPITVFIIYIIRTCYEKARRQLRHPAQDIEAGSQSMRQPAGTVVIHKNNNIIIPQETTPKEEEESGSKDCAICLEELKEGDRCRMLSKCRHVYHFSCIDRWLLKHSHCPLCRASIYAS</sequence>
<evidence type="ECO:0000313" key="5">
    <source>
        <dbReference type="Proteomes" id="UP000701853"/>
    </source>
</evidence>
<dbReference type="CDD" id="cd16454">
    <property type="entry name" value="RING-H2_PA-TM-RING"/>
    <property type="match status" value="1"/>
</dbReference>
<dbReference type="InterPro" id="IPR013083">
    <property type="entry name" value="Znf_RING/FYVE/PHD"/>
</dbReference>
<evidence type="ECO:0000256" key="2">
    <source>
        <dbReference type="SAM" id="Phobius"/>
    </source>
</evidence>
<protein>
    <recommendedName>
        <fullName evidence="3">RING-type domain-containing protein</fullName>
    </recommendedName>
</protein>
<dbReference type="SUPFAM" id="SSF57850">
    <property type="entry name" value="RING/U-box"/>
    <property type="match status" value="1"/>
</dbReference>
<dbReference type="EMBL" id="JAHUZN010000007">
    <property type="protein sequence ID" value="KAG8489389.1"/>
    <property type="molecule type" value="Genomic_DNA"/>
</dbReference>
<dbReference type="Gene3D" id="3.30.40.10">
    <property type="entry name" value="Zinc/RING finger domain, C3HC4 (zinc finger)"/>
    <property type="match status" value="1"/>
</dbReference>
<dbReference type="Proteomes" id="UP000701853">
    <property type="component" value="Chromosome 7"/>
</dbReference>
<gene>
    <name evidence="4" type="ORF">CXB51_017464</name>
</gene>
<dbReference type="Pfam" id="PF13639">
    <property type="entry name" value="zf-RING_2"/>
    <property type="match status" value="1"/>
</dbReference>
<keyword evidence="1" id="KW-0479">Metal-binding</keyword>
<evidence type="ECO:0000259" key="3">
    <source>
        <dbReference type="PROSITE" id="PS50089"/>
    </source>
</evidence>
<keyword evidence="2" id="KW-0472">Membrane</keyword>
<dbReference type="SMART" id="SM00184">
    <property type="entry name" value="RING"/>
    <property type="match status" value="1"/>
</dbReference>
<evidence type="ECO:0000313" key="4">
    <source>
        <dbReference type="EMBL" id="KAG8489389.1"/>
    </source>
</evidence>
<feature type="domain" description="RING-type" evidence="3">
    <location>
        <begin position="112"/>
        <end position="154"/>
    </location>
</feature>
<dbReference type="PROSITE" id="PS50089">
    <property type="entry name" value="ZF_RING_2"/>
    <property type="match status" value="1"/>
</dbReference>
<keyword evidence="1" id="KW-0863">Zinc-finger</keyword>
<comment type="caution">
    <text evidence="4">The sequence shown here is derived from an EMBL/GenBank/DDBJ whole genome shotgun (WGS) entry which is preliminary data.</text>
</comment>
<organism evidence="4 5">
    <name type="scientific">Gossypium anomalum</name>
    <dbReference type="NCBI Taxonomy" id="47600"/>
    <lineage>
        <taxon>Eukaryota</taxon>
        <taxon>Viridiplantae</taxon>
        <taxon>Streptophyta</taxon>
        <taxon>Embryophyta</taxon>
        <taxon>Tracheophyta</taxon>
        <taxon>Spermatophyta</taxon>
        <taxon>Magnoliopsida</taxon>
        <taxon>eudicotyledons</taxon>
        <taxon>Gunneridae</taxon>
        <taxon>Pentapetalae</taxon>
        <taxon>rosids</taxon>
        <taxon>malvids</taxon>
        <taxon>Malvales</taxon>
        <taxon>Malvaceae</taxon>
        <taxon>Malvoideae</taxon>
        <taxon>Gossypium</taxon>
    </lineage>
</organism>
<dbReference type="UniPathway" id="UPA00143"/>
<dbReference type="InterPro" id="IPR001841">
    <property type="entry name" value="Znf_RING"/>
</dbReference>
<keyword evidence="5" id="KW-1185">Reference proteome</keyword>
<reference evidence="4 5" key="1">
    <citation type="journal article" date="2021" name="bioRxiv">
        <title>The Gossypium anomalum genome as a resource for cotton improvement and evolutionary analysis of hybrid incompatibility.</title>
        <authorList>
            <person name="Grover C.E."/>
            <person name="Yuan D."/>
            <person name="Arick M.A."/>
            <person name="Miller E.R."/>
            <person name="Hu G."/>
            <person name="Peterson D.G."/>
            <person name="Wendel J.F."/>
            <person name="Udall J.A."/>
        </authorList>
    </citation>
    <scope>NUCLEOTIDE SEQUENCE [LARGE SCALE GENOMIC DNA]</scope>
    <source>
        <strain evidence="4">JFW-Udall</strain>
        <tissue evidence="4">Leaf</tissue>
    </source>
</reference>
<name>A0A8J5YNJ0_9ROSI</name>
<feature type="transmembrane region" description="Helical" evidence="2">
    <location>
        <begin position="33"/>
        <end position="53"/>
    </location>
</feature>
<evidence type="ECO:0000256" key="1">
    <source>
        <dbReference type="PROSITE-ProRule" id="PRU00175"/>
    </source>
</evidence>
<keyword evidence="1" id="KW-0862">Zinc</keyword>
<dbReference type="GO" id="GO:0016567">
    <property type="term" value="P:protein ubiquitination"/>
    <property type="evidence" value="ECO:0007669"/>
    <property type="project" value="UniProtKB-UniPathway"/>
</dbReference>
<keyword evidence="2" id="KW-1133">Transmembrane helix</keyword>